<protein>
    <submittedName>
        <fullName evidence="1">Uncharacterized protein</fullName>
    </submittedName>
</protein>
<evidence type="ECO:0000313" key="1">
    <source>
        <dbReference type="EMBL" id="KAI4345803.1"/>
    </source>
</evidence>
<name>A0ACB9PAY7_BAUVA</name>
<reference evidence="1 2" key="1">
    <citation type="journal article" date="2022" name="DNA Res.">
        <title>Chromosomal-level genome assembly of the orchid tree Bauhinia variegata (Leguminosae; Cercidoideae) supports the allotetraploid origin hypothesis of Bauhinia.</title>
        <authorList>
            <person name="Zhong Y."/>
            <person name="Chen Y."/>
            <person name="Zheng D."/>
            <person name="Pang J."/>
            <person name="Liu Y."/>
            <person name="Luo S."/>
            <person name="Meng S."/>
            <person name="Qian L."/>
            <person name="Wei D."/>
            <person name="Dai S."/>
            <person name="Zhou R."/>
        </authorList>
    </citation>
    <scope>NUCLEOTIDE SEQUENCE [LARGE SCALE GENOMIC DNA]</scope>
    <source>
        <strain evidence="1">BV-YZ2020</strain>
    </source>
</reference>
<comment type="caution">
    <text evidence="1">The sequence shown here is derived from an EMBL/GenBank/DDBJ whole genome shotgun (WGS) entry which is preliminary data.</text>
</comment>
<accession>A0ACB9PAY7</accession>
<dbReference type="Proteomes" id="UP000828941">
    <property type="component" value="Chromosome 5"/>
</dbReference>
<evidence type="ECO:0000313" key="2">
    <source>
        <dbReference type="Proteomes" id="UP000828941"/>
    </source>
</evidence>
<keyword evidence="2" id="KW-1185">Reference proteome</keyword>
<proteinExistence type="predicted"/>
<gene>
    <name evidence="1" type="ORF">L6164_012897</name>
</gene>
<dbReference type="EMBL" id="CM039430">
    <property type="protein sequence ID" value="KAI4345803.1"/>
    <property type="molecule type" value="Genomic_DNA"/>
</dbReference>
<organism evidence="1 2">
    <name type="scientific">Bauhinia variegata</name>
    <name type="common">Purple orchid tree</name>
    <name type="synonym">Phanera variegata</name>
    <dbReference type="NCBI Taxonomy" id="167791"/>
    <lineage>
        <taxon>Eukaryota</taxon>
        <taxon>Viridiplantae</taxon>
        <taxon>Streptophyta</taxon>
        <taxon>Embryophyta</taxon>
        <taxon>Tracheophyta</taxon>
        <taxon>Spermatophyta</taxon>
        <taxon>Magnoliopsida</taxon>
        <taxon>eudicotyledons</taxon>
        <taxon>Gunneridae</taxon>
        <taxon>Pentapetalae</taxon>
        <taxon>rosids</taxon>
        <taxon>fabids</taxon>
        <taxon>Fabales</taxon>
        <taxon>Fabaceae</taxon>
        <taxon>Cercidoideae</taxon>
        <taxon>Cercideae</taxon>
        <taxon>Bauhiniinae</taxon>
        <taxon>Bauhinia</taxon>
    </lineage>
</organism>
<sequence length="84" mass="9358">MPMMSTHSTLLVLFLGVLLFTSPSLADNKQPFVEKKPPHYLTPSPCRSLIHCKLGHDPTSYKTQSEKTEAEQKGSTDADNHYSP</sequence>